<evidence type="ECO:0000256" key="8">
    <source>
        <dbReference type="ARBA" id="ARBA00022844"/>
    </source>
</evidence>
<evidence type="ECO:0000256" key="2">
    <source>
        <dbReference type="ARBA" id="ARBA00022506"/>
    </source>
</evidence>
<dbReference type="InterPro" id="IPR003493">
    <property type="entry name" value="Herpes_gH"/>
</dbReference>
<keyword evidence="16" id="KW-1160">Virus entry into host cell</keyword>
<reference evidence="19" key="1">
    <citation type="journal article" date="2014" name="J. Virol.">
        <title>Elephant endotheliotropic herpesviruses EEHV1A, EEHV1B, and EEHV2 from cases of hemorrhagic disease are highly diverged from other mammalian herpesviruses and may form a new subfamily.</title>
        <authorList>
            <person name="Richman LK"/>
            <person name="Zong JC"/>
            <person name="Latimer EM"/>
            <person name="Lock J"/>
            <person name="Fleischer RC"/>
            <person name="Heaggans SY"/>
            <person name="Hayward GS."/>
        </authorList>
    </citation>
    <scope>NUCLEOTIDE SEQUENCE</scope>
    <source>
        <strain evidence="19">North American #NAP20</strain>
    </source>
</reference>
<accession>A0A075WJC2</accession>
<evidence type="ECO:0000259" key="18">
    <source>
        <dbReference type="Pfam" id="PF17488"/>
    </source>
</evidence>
<dbReference type="GO" id="GO:0019064">
    <property type="term" value="P:fusion of virus membrane with host plasma membrane"/>
    <property type="evidence" value="ECO:0007669"/>
    <property type="project" value="UniProtKB-KW"/>
</dbReference>
<evidence type="ECO:0000256" key="13">
    <source>
        <dbReference type="ARBA" id="ARBA00023046"/>
    </source>
</evidence>
<organism evidence="19">
    <name type="scientific">Elephant endotheliotropic herpesvirus 1A</name>
    <dbReference type="NCBI Taxonomy" id="759753"/>
    <lineage>
        <taxon>Viruses</taxon>
        <taxon>Duplodnaviria</taxon>
        <taxon>Heunggongvirae</taxon>
        <taxon>Peploviricota</taxon>
        <taxon>Herviviricetes</taxon>
        <taxon>Herpesvirales</taxon>
        <taxon>Orthoherpesviridae</taxon>
        <taxon>Betaherpesvirinae</taxon>
        <taxon>Proboscivirus</taxon>
        <taxon>Proboscivirus elephantidbeta1</taxon>
        <taxon>Elephantid herpesvirus 1</taxon>
    </lineage>
</organism>
<dbReference type="HAMAP" id="MF_04033">
    <property type="entry name" value="HSV_GH"/>
    <property type="match status" value="1"/>
</dbReference>
<keyword evidence="10 19" id="KW-0261">Viral envelope protein</keyword>
<dbReference type="InterPro" id="IPR038172">
    <property type="entry name" value="Herpes_glycoH_C_sf"/>
</dbReference>
<keyword evidence="6 17" id="KW-0812">Transmembrane</keyword>
<gene>
    <name evidence="19" type="primary">U48</name>
</gene>
<dbReference type="EMBL" id="KM087786">
    <property type="protein sequence ID" value="AIH00794.1"/>
    <property type="molecule type" value="Genomic_DNA"/>
</dbReference>
<evidence type="ECO:0000256" key="1">
    <source>
        <dbReference type="ARBA" id="ARBA00004563"/>
    </source>
</evidence>
<evidence type="ECO:0000256" key="4">
    <source>
        <dbReference type="ARBA" id="ARBA00022521"/>
    </source>
</evidence>
<dbReference type="GO" id="GO:0046718">
    <property type="term" value="P:symbiont entry into host cell"/>
    <property type="evidence" value="ECO:0007669"/>
    <property type="project" value="UniProtKB-KW"/>
</dbReference>
<evidence type="ECO:0000256" key="9">
    <source>
        <dbReference type="ARBA" id="ARBA00022870"/>
    </source>
</evidence>
<feature type="domain" description="Herpesvirus glycoprotein H C-terminal" evidence="18">
    <location>
        <begin position="555"/>
        <end position="693"/>
    </location>
</feature>
<evidence type="ECO:0000256" key="16">
    <source>
        <dbReference type="ARBA" id="ARBA00023296"/>
    </source>
</evidence>
<keyword evidence="11" id="KW-0730">Sialic acid</keyword>
<keyword evidence="2" id="KW-1168">Fusion of virus membrane with host membrane</keyword>
<evidence type="ECO:0000256" key="3">
    <source>
        <dbReference type="ARBA" id="ARBA00022511"/>
    </source>
</evidence>
<keyword evidence="5" id="KW-1162">Viral penetration into host cytoplasm</keyword>
<sequence length="740" mass="85475">MRRAAMGRFAAMLQVFVLTDLVSHNNVMSAFNLSRVHSESCFKTPDLSAETIDLTPNLVMFKFFSNQTHSQVFHLPKCIFDSDLTTYLFKHLNIYEDVTKYKERFEQYYMASVEGKYKTIIIEGKDTTPYLDQTDVYNPETTVKDLVVTYKDVKYMNPYPTLSLIDDPPCEVFESLDELILPYFGRCRRFYLNFDNATVEGHITSSFMTISYTSQNGTTPYKIRMFFGNSGDVVHALPFESQDLAFRMMIREDFEIIGKVGPVRAMLQTFQMDRLDSLLKQNHEDVGNDFKHLFSSFYLHIQKILQGDITRTSLFLEQLLDPLLVYGIAGYVQYKYPYTDRWRGIENVLETETYMSIVPELFELFANNMTIVTPFRPNATKFMDVLLSTYSYKSATGPFNHIGLLIYFLKSVYQNNVTEDVATYAHFYMIELYRKYTYPASKEEETIYNSDSDSVDLFILNTIAVRSGNKTLIRHILLLQTGMCNIKNILGHFHILTHNEQKLGNLLSPCFRSLRYDLTEKKINELITTQSLQRYGRLVGMVHSMTKNSSMLNIIKCQLPEDGLLAIVPIEKKLYVISSKPTVTGTVYKGRHTSVNSFIFVTRVQNGTCVHIDRTFEDGPLKAVYSLGIDTASECGDMCPSVLIEYGTNTGFIGLYIITSVQDLTYISKNRNLFPETSHYIWLLKNDTVLELEGTNFFLFSSRSPGAIILYIIIISLIIWTLYEIIKLFCYRQQWQYQKL</sequence>
<dbReference type="Pfam" id="PF17488">
    <property type="entry name" value="Herpes_glycoH_C"/>
    <property type="match status" value="1"/>
</dbReference>
<evidence type="ECO:0000256" key="11">
    <source>
        <dbReference type="ARBA" id="ARBA00022981"/>
    </source>
</evidence>
<keyword evidence="14 17" id="KW-0472">Membrane</keyword>
<protein>
    <submittedName>
        <fullName evidence="19">Envelope glycoprotein H</fullName>
    </submittedName>
</protein>
<dbReference type="Gene3D" id="2.60.40.3190">
    <property type="entry name" value="Herpesvirus glycoprotein H, C-terminal domain"/>
    <property type="match status" value="1"/>
</dbReference>
<evidence type="ECO:0000256" key="12">
    <source>
        <dbReference type="ARBA" id="ARBA00022989"/>
    </source>
</evidence>
<keyword evidence="4" id="KW-1169">Fusion of virus membrane with host cell membrane</keyword>
<keyword evidence="15" id="KW-0325">Glycoprotein</keyword>
<keyword evidence="9" id="KW-1043">Host membrane</keyword>
<evidence type="ECO:0000313" key="19">
    <source>
        <dbReference type="EMBL" id="AIH00794.1"/>
    </source>
</evidence>
<dbReference type="Pfam" id="PF02489">
    <property type="entry name" value="Herpes_glycop_H"/>
    <property type="match status" value="2"/>
</dbReference>
<evidence type="ECO:0000256" key="7">
    <source>
        <dbReference type="ARBA" id="ARBA00022729"/>
    </source>
</evidence>
<comment type="subcellular location">
    <subcellularLocation>
        <location evidence="1">Virion membrane</location>
        <topology evidence="1">Single-pass type I membrane protein</topology>
    </subcellularLocation>
</comment>
<keyword evidence="13" id="KW-1039">Host endosome</keyword>
<keyword evidence="3" id="KW-1032">Host cell membrane</keyword>
<feature type="transmembrane region" description="Helical" evidence="17">
    <location>
        <begin position="708"/>
        <end position="730"/>
    </location>
</feature>
<keyword evidence="7" id="KW-0732">Signal</keyword>
<evidence type="ECO:0000256" key="15">
    <source>
        <dbReference type="ARBA" id="ARBA00023180"/>
    </source>
</evidence>
<proteinExistence type="inferred from homology"/>
<name>A0A075WJC2_ELHV1</name>
<evidence type="ECO:0000256" key="17">
    <source>
        <dbReference type="SAM" id="Phobius"/>
    </source>
</evidence>
<evidence type="ECO:0000256" key="10">
    <source>
        <dbReference type="ARBA" id="ARBA00022879"/>
    </source>
</evidence>
<dbReference type="GO" id="GO:0019031">
    <property type="term" value="C:viral envelope"/>
    <property type="evidence" value="ECO:0007669"/>
    <property type="project" value="UniProtKB-KW"/>
</dbReference>
<evidence type="ECO:0000256" key="5">
    <source>
        <dbReference type="ARBA" id="ARBA00022595"/>
    </source>
</evidence>
<evidence type="ECO:0000256" key="6">
    <source>
        <dbReference type="ARBA" id="ARBA00022692"/>
    </source>
</evidence>
<dbReference type="GO" id="GO:0055036">
    <property type="term" value="C:virion membrane"/>
    <property type="evidence" value="ECO:0007669"/>
    <property type="project" value="UniProtKB-SubCell"/>
</dbReference>
<keyword evidence="8" id="KW-0946">Virion</keyword>
<evidence type="ECO:0000256" key="14">
    <source>
        <dbReference type="ARBA" id="ARBA00023136"/>
    </source>
</evidence>
<dbReference type="InterPro" id="IPR035305">
    <property type="entry name" value="Herpes_glycoH_C"/>
</dbReference>
<keyword evidence="12 17" id="KW-1133">Transmembrane helix</keyword>